<dbReference type="Proteomes" id="UP000252585">
    <property type="component" value="Unassembled WGS sequence"/>
</dbReference>
<dbReference type="OrthoDB" id="9809821at2"/>
<reference evidence="2 3" key="1">
    <citation type="submission" date="2018-07" db="EMBL/GenBank/DDBJ databases">
        <title>Genomic Encyclopedia of Type Strains, Phase IV (KMG-IV): sequencing the most valuable type-strain genomes for metagenomic binning, comparative biology and taxonomic classification.</title>
        <authorList>
            <person name="Goeker M."/>
        </authorList>
    </citation>
    <scope>NUCLEOTIDE SEQUENCE [LARGE SCALE GENOMIC DNA]</scope>
    <source>
        <strain evidence="2 3">DSM 27696</strain>
    </source>
</reference>
<dbReference type="AlphaFoldDB" id="A0A368Y842"/>
<proteinExistence type="predicted"/>
<name>A0A368Y842_9BACI</name>
<dbReference type="RefSeq" id="WP_114352090.1">
    <property type="nucleotide sequence ID" value="NZ_QPJJ01000003.1"/>
</dbReference>
<keyword evidence="1" id="KW-0560">Oxidoreductase</keyword>
<dbReference type="PANTHER" id="PTHR43157:SF31">
    <property type="entry name" value="PHOSPHATIDYLINOSITOL-GLYCAN BIOSYNTHESIS CLASS F PROTEIN"/>
    <property type="match status" value="1"/>
</dbReference>
<sequence length="275" mass="30643">MQTIIITGASDGIGAASARQLKAKGHNVVLVGRSQQKTENLAKEIDASFHLADYSRLTDVRRLASELRQYDRIDVLANNAGGIMGKRELTENGFEKTFQVNHLAPFLLTKLLMEQLIACRAKVIQTSSAAANAFGKRFNVTDLNNERSYSPQTAYGYGKLENILFTRELDRRYRASGISTVAFHPGVVRSSFASDTTHFMKFVYHTPIKYLLTISPEKSARRLSALAEGKPGVDWNLGEVYSNGKPMSVAFKDDGTVARELWERSEQFLNTELSK</sequence>
<dbReference type="SUPFAM" id="SSF51735">
    <property type="entry name" value="NAD(P)-binding Rossmann-fold domains"/>
    <property type="match status" value="1"/>
</dbReference>
<protein>
    <submittedName>
        <fullName evidence="2">Short-subunit dehydrogenase</fullName>
    </submittedName>
</protein>
<dbReference type="Pfam" id="PF00106">
    <property type="entry name" value="adh_short"/>
    <property type="match status" value="1"/>
</dbReference>
<comment type="caution">
    <text evidence="2">The sequence shown here is derived from an EMBL/GenBank/DDBJ whole genome shotgun (WGS) entry which is preliminary data.</text>
</comment>
<evidence type="ECO:0000313" key="3">
    <source>
        <dbReference type="Proteomes" id="UP000252585"/>
    </source>
</evidence>
<dbReference type="InterPro" id="IPR036291">
    <property type="entry name" value="NAD(P)-bd_dom_sf"/>
</dbReference>
<evidence type="ECO:0000256" key="1">
    <source>
        <dbReference type="ARBA" id="ARBA00023002"/>
    </source>
</evidence>
<gene>
    <name evidence="2" type="ORF">DFR57_103295</name>
</gene>
<accession>A0A368Y842</accession>
<dbReference type="PRINTS" id="PR00081">
    <property type="entry name" value="GDHRDH"/>
</dbReference>
<dbReference type="GO" id="GO:0016491">
    <property type="term" value="F:oxidoreductase activity"/>
    <property type="evidence" value="ECO:0007669"/>
    <property type="project" value="UniProtKB-KW"/>
</dbReference>
<dbReference type="EMBL" id="QPJJ01000003">
    <property type="protein sequence ID" value="RCW74997.1"/>
    <property type="molecule type" value="Genomic_DNA"/>
</dbReference>
<organism evidence="2 3">
    <name type="scientific">Saliterribacillus persicus</name>
    <dbReference type="NCBI Taxonomy" id="930114"/>
    <lineage>
        <taxon>Bacteria</taxon>
        <taxon>Bacillati</taxon>
        <taxon>Bacillota</taxon>
        <taxon>Bacilli</taxon>
        <taxon>Bacillales</taxon>
        <taxon>Bacillaceae</taxon>
        <taxon>Saliterribacillus</taxon>
    </lineage>
</organism>
<dbReference type="PANTHER" id="PTHR43157">
    <property type="entry name" value="PHOSPHATIDYLINOSITOL-GLYCAN BIOSYNTHESIS CLASS F PROTEIN-RELATED"/>
    <property type="match status" value="1"/>
</dbReference>
<dbReference type="InterPro" id="IPR002347">
    <property type="entry name" value="SDR_fam"/>
</dbReference>
<dbReference type="Gene3D" id="3.40.50.720">
    <property type="entry name" value="NAD(P)-binding Rossmann-like Domain"/>
    <property type="match status" value="1"/>
</dbReference>
<evidence type="ECO:0000313" key="2">
    <source>
        <dbReference type="EMBL" id="RCW74997.1"/>
    </source>
</evidence>
<keyword evidence="3" id="KW-1185">Reference proteome</keyword>